<dbReference type="STRING" id="1548547.BA177_08900"/>
<evidence type="ECO:0000256" key="3">
    <source>
        <dbReference type="ARBA" id="ARBA00022842"/>
    </source>
</evidence>
<dbReference type="KEGG" id="woc:BA177_08900"/>
<dbReference type="RefSeq" id="WP_068615525.1">
    <property type="nucleotide sequence ID" value="NZ_CP016268.1"/>
</dbReference>
<keyword evidence="7" id="KW-1185">Reference proteome</keyword>
<comment type="similarity">
    <text evidence="4">Belongs to the Nudix hydrolase family.</text>
</comment>
<dbReference type="PRINTS" id="PR00502">
    <property type="entry name" value="NUDIXFAMILY"/>
</dbReference>
<evidence type="ECO:0000313" key="6">
    <source>
        <dbReference type="EMBL" id="ANO51302.1"/>
    </source>
</evidence>
<dbReference type="InterPro" id="IPR020476">
    <property type="entry name" value="Nudix_hydrolase"/>
</dbReference>
<dbReference type="EMBL" id="CP016268">
    <property type="protein sequence ID" value="ANO51302.1"/>
    <property type="molecule type" value="Genomic_DNA"/>
</dbReference>
<comment type="cofactor">
    <cofactor evidence="1">
        <name>Mg(2+)</name>
        <dbReference type="ChEBI" id="CHEBI:18420"/>
    </cofactor>
</comment>
<dbReference type="GO" id="GO:0016787">
    <property type="term" value="F:hydrolase activity"/>
    <property type="evidence" value="ECO:0007669"/>
    <property type="project" value="UniProtKB-KW"/>
</dbReference>
<protein>
    <recommendedName>
        <fullName evidence="5">Nudix hydrolase domain-containing protein</fullName>
    </recommendedName>
</protein>
<dbReference type="Proteomes" id="UP000092695">
    <property type="component" value="Chromosome"/>
</dbReference>
<dbReference type="PROSITE" id="PS00893">
    <property type="entry name" value="NUDIX_BOX"/>
    <property type="match status" value="1"/>
</dbReference>
<dbReference type="PANTHER" id="PTHR43222">
    <property type="entry name" value="NUDIX HYDROLASE 23"/>
    <property type="match status" value="1"/>
</dbReference>
<sequence length="166" mass="18288">MLPPPDLTVAALVERDGQFLTIEEPVGGRLVLTQPGGHIEAGESPEQAARREVLEEAGCSVAIRDLIGAYLWFDADKGRQYLRIVFLADLLSEAVGRPLDPSTHAVHWYSYGDLAARRQHLRSASVIRCLDDYLAGERQPRNLFSGCDYPQQQFDAAMASAALLHT</sequence>
<keyword evidence="2 4" id="KW-0378">Hydrolase</keyword>
<organism evidence="6 7">
    <name type="scientific">Woeseia oceani</name>
    <dbReference type="NCBI Taxonomy" id="1548547"/>
    <lineage>
        <taxon>Bacteria</taxon>
        <taxon>Pseudomonadati</taxon>
        <taxon>Pseudomonadota</taxon>
        <taxon>Gammaproteobacteria</taxon>
        <taxon>Woeseiales</taxon>
        <taxon>Woeseiaceae</taxon>
        <taxon>Woeseia</taxon>
    </lineage>
</organism>
<proteinExistence type="inferred from homology"/>
<dbReference type="InterPro" id="IPR015797">
    <property type="entry name" value="NUDIX_hydrolase-like_dom_sf"/>
</dbReference>
<evidence type="ECO:0000256" key="1">
    <source>
        <dbReference type="ARBA" id="ARBA00001946"/>
    </source>
</evidence>
<feature type="domain" description="Nudix hydrolase" evidence="5">
    <location>
        <begin position="4"/>
        <end position="134"/>
    </location>
</feature>
<dbReference type="SUPFAM" id="SSF55811">
    <property type="entry name" value="Nudix"/>
    <property type="match status" value="1"/>
</dbReference>
<reference evidence="6 7" key="1">
    <citation type="submission" date="2016-06" db="EMBL/GenBank/DDBJ databases">
        <title>Complete genome sequence of a deep-branching marine Gamma Proteobacterium Woeseia oceani type strain XK5.</title>
        <authorList>
            <person name="Mu D."/>
            <person name="Du Z."/>
        </authorList>
    </citation>
    <scope>NUCLEOTIDE SEQUENCE [LARGE SCALE GENOMIC DNA]</scope>
    <source>
        <strain evidence="6 7">XK5</strain>
    </source>
</reference>
<accession>A0A193LFM3</accession>
<dbReference type="PANTHER" id="PTHR43222:SF11">
    <property type="entry name" value="PHOSPHATASE NUDJ"/>
    <property type="match status" value="1"/>
</dbReference>
<dbReference type="Pfam" id="PF00293">
    <property type="entry name" value="NUDIX"/>
    <property type="match status" value="1"/>
</dbReference>
<evidence type="ECO:0000313" key="7">
    <source>
        <dbReference type="Proteomes" id="UP000092695"/>
    </source>
</evidence>
<name>A0A193LFM3_9GAMM</name>
<evidence type="ECO:0000256" key="4">
    <source>
        <dbReference type="RuleBase" id="RU003476"/>
    </source>
</evidence>
<evidence type="ECO:0000256" key="2">
    <source>
        <dbReference type="ARBA" id="ARBA00022801"/>
    </source>
</evidence>
<dbReference type="InterPro" id="IPR020084">
    <property type="entry name" value="NUDIX_hydrolase_CS"/>
</dbReference>
<evidence type="ECO:0000259" key="5">
    <source>
        <dbReference type="PROSITE" id="PS51462"/>
    </source>
</evidence>
<keyword evidence="3" id="KW-0460">Magnesium</keyword>
<dbReference type="AlphaFoldDB" id="A0A193LFM3"/>
<dbReference type="Gene3D" id="3.90.79.10">
    <property type="entry name" value="Nucleoside Triphosphate Pyrophosphohydrolase"/>
    <property type="match status" value="1"/>
</dbReference>
<dbReference type="InterPro" id="IPR000086">
    <property type="entry name" value="NUDIX_hydrolase_dom"/>
</dbReference>
<gene>
    <name evidence="6" type="ORF">BA177_08900</name>
</gene>
<dbReference type="PROSITE" id="PS51462">
    <property type="entry name" value="NUDIX"/>
    <property type="match status" value="1"/>
</dbReference>